<reference evidence="2" key="1">
    <citation type="journal article" date="2004" name="Nature">
        <title>Genome duplication in the teleost fish Tetraodon nigroviridis reveals the early vertebrate proto-karyotype.</title>
        <authorList>
            <person name="Jaillon O."/>
            <person name="Aury J.-M."/>
            <person name="Brunet F."/>
            <person name="Petit J.-L."/>
            <person name="Stange-Thomann N."/>
            <person name="Mauceli E."/>
            <person name="Bouneau L."/>
            <person name="Fischer C."/>
            <person name="Ozouf-Costaz C."/>
            <person name="Bernot A."/>
            <person name="Nicaud S."/>
            <person name="Jaffe D."/>
            <person name="Fisher S."/>
            <person name="Lutfalla G."/>
            <person name="Dossat C."/>
            <person name="Segurens B."/>
            <person name="Dasilva C."/>
            <person name="Salanoubat M."/>
            <person name="Levy M."/>
            <person name="Boudet N."/>
            <person name="Castellano S."/>
            <person name="Anthouard V."/>
            <person name="Jubin C."/>
            <person name="Castelli V."/>
            <person name="Katinka M."/>
            <person name="Vacherie B."/>
            <person name="Biemont C."/>
            <person name="Skalli Z."/>
            <person name="Cattolico L."/>
            <person name="Poulain J."/>
            <person name="De Berardinis V."/>
            <person name="Cruaud C."/>
            <person name="Duprat S."/>
            <person name="Brottier P."/>
            <person name="Coutanceau J.-P."/>
            <person name="Gouzy J."/>
            <person name="Parra G."/>
            <person name="Lardier G."/>
            <person name="Chapple C."/>
            <person name="McKernan K.J."/>
            <person name="McEwan P."/>
            <person name="Bosak S."/>
            <person name="Kellis M."/>
            <person name="Volff J.-N."/>
            <person name="Guigo R."/>
            <person name="Zody M.C."/>
            <person name="Mesirov J."/>
            <person name="Lindblad-Toh K."/>
            <person name="Birren B."/>
            <person name="Nusbaum C."/>
            <person name="Kahn D."/>
            <person name="Robinson-Rechavi M."/>
            <person name="Laudet V."/>
            <person name="Schachter V."/>
            <person name="Quetier F."/>
            <person name="Saurin W."/>
            <person name="Scarpelli C."/>
            <person name="Wincker P."/>
            <person name="Lander E.S."/>
            <person name="Weissenbach J."/>
            <person name="Roest Crollius H."/>
        </authorList>
    </citation>
    <scope>NUCLEOTIDE SEQUENCE [LARGE SCALE GENOMIC DNA]</scope>
</reference>
<feature type="region of interest" description="Disordered" evidence="1">
    <location>
        <begin position="44"/>
        <end position="108"/>
    </location>
</feature>
<comment type="caution">
    <text evidence="2">The sequence shown here is derived from an EMBL/GenBank/DDBJ whole genome shotgun (WGS) entry which is preliminary data.</text>
</comment>
<sequence length="214" mass="22968">MGRPGRAGQRSKAVGWAFIWRCSDSPAAARSLISSPSLLFLAPSAASHPPGASPSCQLSAPPAARAQPGGPSMRMRRSAPRRNTKETAKVRGGLGSQRHPSGLKPALFLRQSPPNRRLRNSLALVPFARAAPLTAPRQPGPRRLRQRPVWDVVFLRSAAGEQTRCGCCLQRCDPGRRRPTFCCTALFSAARNRLAHPLVPGAAALSSGLFLTHF</sequence>
<accession>Q4RGK4</accession>
<name>Q4RGK4_TETNG</name>
<reference evidence="2" key="2">
    <citation type="submission" date="2004-02" db="EMBL/GenBank/DDBJ databases">
        <authorList>
            <consortium name="Genoscope"/>
            <consortium name="Whitehead Institute Centre for Genome Research"/>
        </authorList>
    </citation>
    <scope>NUCLEOTIDE SEQUENCE</scope>
</reference>
<protein>
    <submittedName>
        <fullName evidence="2">(spotted green pufferfish) hypothetical protein</fullName>
    </submittedName>
</protein>
<feature type="compositionally biased region" description="Low complexity" evidence="1">
    <location>
        <begin position="44"/>
        <end position="73"/>
    </location>
</feature>
<evidence type="ECO:0000313" key="2">
    <source>
        <dbReference type="EMBL" id="CAG12478.1"/>
    </source>
</evidence>
<organism evidence="2">
    <name type="scientific">Tetraodon nigroviridis</name>
    <name type="common">Spotted green pufferfish</name>
    <name type="synonym">Chelonodon nigroviridis</name>
    <dbReference type="NCBI Taxonomy" id="99883"/>
    <lineage>
        <taxon>Eukaryota</taxon>
        <taxon>Metazoa</taxon>
        <taxon>Chordata</taxon>
        <taxon>Craniata</taxon>
        <taxon>Vertebrata</taxon>
        <taxon>Euteleostomi</taxon>
        <taxon>Actinopterygii</taxon>
        <taxon>Neopterygii</taxon>
        <taxon>Teleostei</taxon>
        <taxon>Neoteleostei</taxon>
        <taxon>Acanthomorphata</taxon>
        <taxon>Eupercaria</taxon>
        <taxon>Tetraodontiformes</taxon>
        <taxon>Tetradontoidea</taxon>
        <taxon>Tetraodontidae</taxon>
        <taxon>Tetraodon</taxon>
    </lineage>
</organism>
<dbReference type="KEGG" id="tng:GSTEN00034766G001"/>
<dbReference type="EMBL" id="CAAE01015099">
    <property type="protein sequence ID" value="CAG12478.1"/>
    <property type="molecule type" value="Genomic_DNA"/>
</dbReference>
<dbReference type="AlphaFoldDB" id="Q4RGK4"/>
<gene>
    <name evidence="2" type="ORF">GSTENG00034766001</name>
</gene>
<proteinExistence type="predicted"/>
<evidence type="ECO:0000256" key="1">
    <source>
        <dbReference type="SAM" id="MobiDB-lite"/>
    </source>
</evidence>